<comment type="similarity">
    <text evidence="1 4">Belongs to the patatin family.</text>
</comment>
<protein>
    <recommendedName>
        <fullName evidence="4">Patatin</fullName>
        <ecNumber evidence="4">3.1.1.-</ecNumber>
    </recommendedName>
</protein>
<dbReference type="PANTHER" id="PTHR32176:SF92">
    <property type="entry name" value="XYLOSE ISOMERASE"/>
    <property type="match status" value="1"/>
</dbReference>
<dbReference type="GO" id="GO:0016042">
    <property type="term" value="P:lipid catabolic process"/>
    <property type="evidence" value="ECO:0007669"/>
    <property type="project" value="UniProtKB-KW"/>
</dbReference>
<keyword evidence="4" id="KW-0442">Lipid degradation</keyword>
<comment type="caution">
    <text evidence="3">Lacks conserved residue(s) required for the propagation of feature annotation.</text>
</comment>
<feature type="short sequence motif" description="GXGXXG" evidence="3">
    <location>
        <begin position="20"/>
        <end position="25"/>
    </location>
</feature>
<dbReference type="AlphaFoldDB" id="A0AAP0PCR8"/>
<accession>A0AAP0PCR8</accession>
<keyword evidence="2 4" id="KW-0443">Lipid metabolism</keyword>
<dbReference type="SUPFAM" id="SSF52151">
    <property type="entry name" value="FabD/lysophospholipase-like"/>
    <property type="match status" value="1"/>
</dbReference>
<evidence type="ECO:0000256" key="1">
    <source>
        <dbReference type="ARBA" id="ARBA00010240"/>
    </source>
</evidence>
<comment type="caution">
    <text evidence="6">The sequence shown here is derived from an EMBL/GenBank/DDBJ whole genome shotgun (WGS) entry which is preliminary data.</text>
</comment>
<dbReference type="Proteomes" id="UP001420932">
    <property type="component" value="Unassembled WGS sequence"/>
</dbReference>
<gene>
    <name evidence="6" type="ORF">Syun_015376</name>
</gene>
<evidence type="ECO:0000313" key="7">
    <source>
        <dbReference type="Proteomes" id="UP001420932"/>
    </source>
</evidence>
<evidence type="ECO:0000313" key="6">
    <source>
        <dbReference type="EMBL" id="KAK9136046.1"/>
    </source>
</evidence>
<dbReference type="EMBL" id="JBBNAF010000006">
    <property type="protein sequence ID" value="KAK9136046.1"/>
    <property type="molecule type" value="Genomic_DNA"/>
</dbReference>
<proteinExistence type="inferred from homology"/>
<name>A0AAP0PCR8_9MAGN</name>
<comment type="function">
    <text evidence="4">Lipolytic acyl hydrolase (LAH).</text>
</comment>
<dbReference type="PROSITE" id="PS51635">
    <property type="entry name" value="PNPLA"/>
    <property type="match status" value="1"/>
</dbReference>
<keyword evidence="7" id="KW-1185">Reference proteome</keyword>
<dbReference type="PANTHER" id="PTHR32176">
    <property type="entry name" value="XYLOSE ISOMERASE"/>
    <property type="match status" value="1"/>
</dbReference>
<evidence type="ECO:0000259" key="5">
    <source>
        <dbReference type="PROSITE" id="PS51635"/>
    </source>
</evidence>
<feature type="domain" description="PNPLA" evidence="5">
    <location>
        <begin position="16"/>
        <end position="163"/>
    </location>
</feature>
<organism evidence="6 7">
    <name type="scientific">Stephania yunnanensis</name>
    <dbReference type="NCBI Taxonomy" id="152371"/>
    <lineage>
        <taxon>Eukaryota</taxon>
        <taxon>Viridiplantae</taxon>
        <taxon>Streptophyta</taxon>
        <taxon>Embryophyta</taxon>
        <taxon>Tracheophyta</taxon>
        <taxon>Spermatophyta</taxon>
        <taxon>Magnoliopsida</taxon>
        <taxon>Ranunculales</taxon>
        <taxon>Menispermaceae</taxon>
        <taxon>Menispermoideae</taxon>
        <taxon>Cissampelideae</taxon>
        <taxon>Stephania</taxon>
    </lineage>
</organism>
<keyword evidence="4" id="KW-0378">Hydrolase</keyword>
<dbReference type="Pfam" id="PF01734">
    <property type="entry name" value="Patatin"/>
    <property type="match status" value="1"/>
</dbReference>
<evidence type="ECO:0000256" key="2">
    <source>
        <dbReference type="ARBA" id="ARBA00023098"/>
    </source>
</evidence>
<dbReference type="InterPro" id="IPR002641">
    <property type="entry name" value="PNPLA_dom"/>
</dbReference>
<feature type="short sequence motif" description="GXSXG" evidence="3">
    <location>
        <begin position="50"/>
        <end position="54"/>
    </location>
</feature>
<evidence type="ECO:0000256" key="3">
    <source>
        <dbReference type="PROSITE-ProRule" id="PRU01161"/>
    </source>
</evidence>
<reference evidence="6 7" key="1">
    <citation type="submission" date="2024-01" db="EMBL/GenBank/DDBJ databases">
        <title>Genome assemblies of Stephania.</title>
        <authorList>
            <person name="Yang L."/>
        </authorList>
    </citation>
    <scope>NUCLEOTIDE SEQUENCE [LARGE SCALE GENOMIC DNA]</scope>
    <source>
        <strain evidence="6">YNDBR</strain>
        <tissue evidence="6">Leaf</tissue>
    </source>
</reference>
<evidence type="ECO:0000256" key="4">
    <source>
        <dbReference type="RuleBase" id="RU361262"/>
    </source>
</evidence>
<dbReference type="EC" id="3.1.1.-" evidence="4"/>
<dbReference type="GO" id="GO:0047372">
    <property type="term" value="F:monoacylglycerol lipase activity"/>
    <property type="evidence" value="ECO:0007669"/>
    <property type="project" value="TreeGrafter"/>
</dbReference>
<sequence>MSSVQPPAYGDLITILSIDGGGIRGVIPGTILAFLESELQAGDYFDVIGGTSTGGLVTTMLTAPDEKSRPIFSAKDIVSFYVEHGPKIFPPKSSGRLCSIANLVKSSVMGPKYDGKYLKGLLDKLLKDLKLHQTLTNVVIPTFDIKRLQPKYEVLLLSLKTQI</sequence>
<comment type="domain">
    <text evidence="4">The nitrogen atoms of the two glycine residues in the GGXR motif define the oxyanion hole, and stabilize the oxyanion that forms during the nucleophilic attack by the catalytic serine during substrate cleavage.</text>
</comment>
<dbReference type="GO" id="GO:0004620">
    <property type="term" value="F:phospholipase activity"/>
    <property type="evidence" value="ECO:0007669"/>
    <property type="project" value="TreeGrafter"/>
</dbReference>
<dbReference type="InterPro" id="IPR016035">
    <property type="entry name" value="Acyl_Trfase/lysoPLipase"/>
</dbReference>
<dbReference type="Gene3D" id="3.40.1090.10">
    <property type="entry name" value="Cytosolic phospholipase A2 catalytic domain"/>
    <property type="match status" value="1"/>
</dbReference>